<dbReference type="InterPro" id="IPR007060">
    <property type="entry name" value="FtsL/DivIC"/>
</dbReference>
<evidence type="ECO:0000313" key="2">
    <source>
        <dbReference type="EMBL" id="SOC81505.1"/>
    </source>
</evidence>
<dbReference type="RefSeq" id="WP_097057278.1">
    <property type="nucleotide sequence ID" value="NZ_OCMF01000005.1"/>
</dbReference>
<feature type="coiled-coil region" evidence="1">
    <location>
        <begin position="41"/>
        <end position="79"/>
    </location>
</feature>
<organism evidence="2 3">
    <name type="scientific">Salinimicrobium sediminis</name>
    <dbReference type="NCBI Taxonomy" id="1343891"/>
    <lineage>
        <taxon>Bacteria</taxon>
        <taxon>Pseudomonadati</taxon>
        <taxon>Bacteroidota</taxon>
        <taxon>Flavobacteriia</taxon>
        <taxon>Flavobacteriales</taxon>
        <taxon>Flavobacteriaceae</taxon>
        <taxon>Salinimicrobium</taxon>
    </lineage>
</organism>
<evidence type="ECO:0000313" key="3">
    <source>
        <dbReference type="Proteomes" id="UP000219193"/>
    </source>
</evidence>
<dbReference type="Pfam" id="PF04977">
    <property type="entry name" value="DivIC"/>
    <property type="match status" value="1"/>
</dbReference>
<gene>
    <name evidence="2" type="ORF">SAMN06296241_3081</name>
</gene>
<name>A0A285X887_9FLAO</name>
<dbReference type="OrthoDB" id="1467719at2"/>
<sequence>MKMKEILSNKWFRIASNKYLLVLVAFVFWMLFLDSNSWLIHRELDLEINDLEKNKKYYLNEISHDKAIMENLNDSLELEKFARREYFMKRDNEEIFIIEYKEAEE</sequence>
<dbReference type="Proteomes" id="UP000219193">
    <property type="component" value="Unassembled WGS sequence"/>
</dbReference>
<keyword evidence="3" id="KW-1185">Reference proteome</keyword>
<protein>
    <submittedName>
        <fullName evidence="2">Septum formation initiator</fullName>
    </submittedName>
</protein>
<evidence type="ECO:0000256" key="1">
    <source>
        <dbReference type="SAM" id="Coils"/>
    </source>
</evidence>
<keyword evidence="1" id="KW-0175">Coiled coil</keyword>
<reference evidence="3" key="1">
    <citation type="submission" date="2017-09" db="EMBL/GenBank/DDBJ databases">
        <authorList>
            <person name="Varghese N."/>
            <person name="Submissions S."/>
        </authorList>
    </citation>
    <scope>NUCLEOTIDE SEQUENCE [LARGE SCALE GENOMIC DNA]</scope>
    <source>
        <strain evidence="3">CGMCC 1.12641</strain>
    </source>
</reference>
<proteinExistence type="predicted"/>
<dbReference type="EMBL" id="OCMF01000005">
    <property type="protein sequence ID" value="SOC81505.1"/>
    <property type="molecule type" value="Genomic_DNA"/>
</dbReference>
<accession>A0A285X887</accession>
<dbReference type="AlphaFoldDB" id="A0A285X887"/>